<dbReference type="KEGG" id="pbp:STSP1_01590"/>
<reference evidence="4" key="1">
    <citation type="submission" date="2017-04" db="EMBL/GenBank/DDBJ databases">
        <title>Comparative genomics and description of representatives of a novel lineage of planctomycetes thriving in anoxic sediments.</title>
        <authorList>
            <person name="Spring S."/>
            <person name="Bunk B."/>
            <person name="Sproer C."/>
        </authorList>
    </citation>
    <scope>NUCLEOTIDE SEQUENCE [LARGE SCALE GENOMIC DNA]</scope>
    <source>
        <strain evidence="4">ST-PulAB-D4</strain>
    </source>
</reference>
<dbReference type="InterPro" id="IPR007527">
    <property type="entry name" value="Znf_SWIM"/>
</dbReference>
<gene>
    <name evidence="3" type="ORF">STSP1_01590</name>
</gene>
<dbReference type="STRING" id="1941349.STSP1_01590"/>
<proteinExistence type="predicted"/>
<keyword evidence="1" id="KW-0479">Metal-binding</keyword>
<evidence type="ECO:0000256" key="1">
    <source>
        <dbReference type="PROSITE-ProRule" id="PRU00325"/>
    </source>
</evidence>
<name>A0A1W6LN72_9BACT</name>
<dbReference type="RefSeq" id="WP_085755857.1">
    <property type="nucleotide sequence ID" value="NZ_CP021023.1"/>
</dbReference>
<sequence length="635" mass="74358">MDDKKLDRFLELTWNDLIAWAGTKIVSRGEGYKSKVSELAAFQSGLIATVRGTFVYSVHVKIDKDGDLESECSCPYAVNCKHGVAAVLKYIEMHEKGIEVPEAKEYDPRLLLIKQQNSEHTLSIAQINSSIYGHTEKENEAEQLSELLDGKSKGELKELIYELIDVFPGITKELIKRNKLTKEKAEKLIYWLKEYLETAYDEVQFDYYGEPDENILDYQEINSNLKRLIRAGYADEVLELAAQIVSAGIYQMDTLYSEEFIELDFEKISPVLFCALQKSSATEEEKMEHALNVVLEDSYKFFDDFRIFLIKNRPESQWSRFADRLLVHLKVIGFSKVSPNHGKDHFRDTFVDWLVYSLEKAGRNNEILYICRAEARTNNKYPRLVEVLREQKKYDEAKKWISEGIKQNQEIYSGIVGRLREQLKQIYKLEKDWASAAIMDVEDFIISPGKDNYAACEKINKKNKTWTEVRELLLEYLEKGNLPWENLSWPLAKPENIDAETNTYRFFPNIRSLVYIAIYEKDPERALYWFDKQNELSFREPVHFADDVAEAAKDCAPQRAVEIWQKIAEDYINQTKVKSYYEAAEYLRKARKIMKQNGRENEWEKYLKELQQEHHRKRRCIQILSKLSLKPIISD</sequence>
<evidence type="ECO:0000259" key="2">
    <source>
        <dbReference type="PROSITE" id="PS50966"/>
    </source>
</evidence>
<dbReference type="PROSITE" id="PS50966">
    <property type="entry name" value="ZF_SWIM"/>
    <property type="match status" value="1"/>
</dbReference>
<feature type="domain" description="SWIM-type" evidence="2">
    <location>
        <begin position="56"/>
        <end position="91"/>
    </location>
</feature>
<keyword evidence="4" id="KW-1185">Reference proteome</keyword>
<accession>A0A1W6LN72</accession>
<keyword evidence="1" id="KW-0863">Zinc-finger</keyword>
<dbReference type="Pfam" id="PF04434">
    <property type="entry name" value="SWIM"/>
    <property type="match status" value="1"/>
</dbReference>
<dbReference type="Proteomes" id="UP000193334">
    <property type="component" value="Chromosome"/>
</dbReference>
<evidence type="ECO:0000313" key="4">
    <source>
        <dbReference type="Proteomes" id="UP000193334"/>
    </source>
</evidence>
<organism evidence="3 4">
    <name type="scientific">Sedimentisphaera salicampi</name>
    <dbReference type="NCBI Taxonomy" id="1941349"/>
    <lineage>
        <taxon>Bacteria</taxon>
        <taxon>Pseudomonadati</taxon>
        <taxon>Planctomycetota</taxon>
        <taxon>Phycisphaerae</taxon>
        <taxon>Sedimentisphaerales</taxon>
        <taxon>Sedimentisphaeraceae</taxon>
        <taxon>Sedimentisphaera</taxon>
    </lineage>
</organism>
<protein>
    <recommendedName>
        <fullName evidence="2">SWIM-type domain-containing protein</fullName>
    </recommendedName>
</protein>
<evidence type="ECO:0000313" key="3">
    <source>
        <dbReference type="EMBL" id="ARN57192.1"/>
    </source>
</evidence>
<dbReference type="AlphaFoldDB" id="A0A1W6LN72"/>
<keyword evidence="1" id="KW-0862">Zinc</keyword>
<dbReference type="GO" id="GO:0008270">
    <property type="term" value="F:zinc ion binding"/>
    <property type="evidence" value="ECO:0007669"/>
    <property type="project" value="UniProtKB-KW"/>
</dbReference>
<dbReference type="EMBL" id="CP021023">
    <property type="protein sequence ID" value="ARN57192.1"/>
    <property type="molecule type" value="Genomic_DNA"/>
</dbReference>